<feature type="domain" description="Rhodanese" evidence="2">
    <location>
        <begin position="68"/>
        <end position="159"/>
    </location>
</feature>
<sequence>MVNRKLVKFLSFRYIILASILLVLAGGLVLLPKYEKQEGISPEQLLKHVISPERYITTDELADRIINQDPSLLLIDVRDEKDFKTYSLPNAVNIPLKNIFNADSEPYLDQDQFDVILFSNDNFYSDQAWLLCSRKNYKNLHVLKGGINNWFNTIINPKEPTENMASNSFETYAFRKAASMYFGVAYPKIIQKQPVTSKTKKTTNVVKTIIPKKKKKKMPIEGGC</sequence>
<keyword evidence="1" id="KW-0812">Transmembrane</keyword>
<dbReference type="STRING" id="419940.SAMN05421824_1933"/>
<accession>A0A1H9GVK7</accession>
<organism evidence="3 4">
    <name type="scientific">Hyunsoonleella jejuensis</name>
    <dbReference type="NCBI Taxonomy" id="419940"/>
    <lineage>
        <taxon>Bacteria</taxon>
        <taxon>Pseudomonadati</taxon>
        <taxon>Bacteroidota</taxon>
        <taxon>Flavobacteriia</taxon>
        <taxon>Flavobacteriales</taxon>
        <taxon>Flavobacteriaceae</taxon>
    </lineage>
</organism>
<evidence type="ECO:0000259" key="2">
    <source>
        <dbReference type="PROSITE" id="PS50206"/>
    </source>
</evidence>
<dbReference type="OrthoDB" id="1178009at2"/>
<dbReference type="SUPFAM" id="SSF52821">
    <property type="entry name" value="Rhodanese/Cell cycle control phosphatase"/>
    <property type="match status" value="1"/>
</dbReference>
<keyword evidence="4" id="KW-1185">Reference proteome</keyword>
<reference evidence="3 4" key="1">
    <citation type="submission" date="2016-10" db="EMBL/GenBank/DDBJ databases">
        <authorList>
            <person name="de Groot N.N."/>
        </authorList>
    </citation>
    <scope>NUCLEOTIDE SEQUENCE [LARGE SCALE GENOMIC DNA]</scope>
    <source>
        <strain evidence="3 4">DSM 21035</strain>
    </source>
</reference>
<dbReference type="SMART" id="SM00450">
    <property type="entry name" value="RHOD"/>
    <property type="match status" value="1"/>
</dbReference>
<dbReference type="PANTHER" id="PTHR44086">
    <property type="entry name" value="THIOSULFATE SULFURTRANSFERASE RDL2, MITOCHONDRIAL-RELATED"/>
    <property type="match status" value="1"/>
</dbReference>
<dbReference type="GO" id="GO:0004792">
    <property type="term" value="F:thiosulfate-cyanide sulfurtransferase activity"/>
    <property type="evidence" value="ECO:0007669"/>
    <property type="project" value="TreeGrafter"/>
</dbReference>
<dbReference type="AlphaFoldDB" id="A0A1H9GVK7"/>
<dbReference type="EMBL" id="FOFN01000002">
    <property type="protein sequence ID" value="SEQ54048.1"/>
    <property type="molecule type" value="Genomic_DNA"/>
</dbReference>
<evidence type="ECO:0000313" key="3">
    <source>
        <dbReference type="EMBL" id="SEQ54048.1"/>
    </source>
</evidence>
<dbReference type="InterPro" id="IPR036873">
    <property type="entry name" value="Rhodanese-like_dom_sf"/>
</dbReference>
<dbReference type="Gene3D" id="3.40.250.10">
    <property type="entry name" value="Rhodanese-like domain"/>
    <property type="match status" value="1"/>
</dbReference>
<proteinExistence type="predicted"/>
<dbReference type="PROSITE" id="PS50206">
    <property type="entry name" value="RHODANESE_3"/>
    <property type="match status" value="1"/>
</dbReference>
<dbReference type="Proteomes" id="UP000198999">
    <property type="component" value="Unassembled WGS sequence"/>
</dbReference>
<evidence type="ECO:0000256" key="1">
    <source>
        <dbReference type="SAM" id="Phobius"/>
    </source>
</evidence>
<dbReference type="PANTHER" id="PTHR44086:SF10">
    <property type="entry name" value="THIOSULFATE SULFURTRANSFERASE_RHODANESE-LIKE DOMAIN-CONTAINING PROTEIN 3"/>
    <property type="match status" value="1"/>
</dbReference>
<gene>
    <name evidence="3" type="ORF">SAMN05421824_1933</name>
</gene>
<keyword evidence="1" id="KW-0472">Membrane</keyword>
<feature type="transmembrane region" description="Helical" evidence="1">
    <location>
        <begin position="12"/>
        <end position="31"/>
    </location>
</feature>
<dbReference type="CDD" id="cd00158">
    <property type="entry name" value="RHOD"/>
    <property type="match status" value="1"/>
</dbReference>
<dbReference type="RefSeq" id="WP_092578901.1">
    <property type="nucleotide sequence ID" value="NZ_FOFN01000002.1"/>
</dbReference>
<protein>
    <submittedName>
        <fullName evidence="3">Rhodanese-related sulfurtransferase</fullName>
    </submittedName>
</protein>
<evidence type="ECO:0000313" key="4">
    <source>
        <dbReference type="Proteomes" id="UP000198999"/>
    </source>
</evidence>
<dbReference type="Pfam" id="PF00581">
    <property type="entry name" value="Rhodanese"/>
    <property type="match status" value="1"/>
</dbReference>
<name>A0A1H9GVK7_9FLAO</name>
<keyword evidence="3" id="KW-0808">Transferase</keyword>
<keyword evidence="1" id="KW-1133">Transmembrane helix</keyword>
<dbReference type="InterPro" id="IPR001763">
    <property type="entry name" value="Rhodanese-like_dom"/>
</dbReference>